<dbReference type="InterPro" id="IPR048840">
    <property type="entry name" value="PolA_pol_NTPase"/>
</dbReference>
<evidence type="ECO:0000256" key="10">
    <source>
        <dbReference type="ARBA" id="ARBA00022741"/>
    </source>
</evidence>
<dbReference type="Gene3D" id="3.30.460.10">
    <property type="entry name" value="Beta Polymerase, domain 2"/>
    <property type="match status" value="1"/>
</dbReference>
<evidence type="ECO:0000256" key="11">
    <source>
        <dbReference type="ARBA" id="ARBA00022840"/>
    </source>
</evidence>
<keyword evidence="12" id="KW-0460">Magnesium</keyword>
<feature type="active site" evidence="16">
    <location>
        <position position="405"/>
    </location>
</feature>
<proteinExistence type="inferred from homology"/>
<evidence type="ECO:0000256" key="5">
    <source>
        <dbReference type="ARBA" id="ARBA00022603"/>
    </source>
</evidence>
<comment type="caution">
    <text evidence="24">The sequence shown here is derived from an EMBL/GenBank/DDBJ whole genome shotgun (WGS) entry which is preliminary data.</text>
</comment>
<keyword evidence="20" id="KW-1133">Transmembrane helix</keyword>
<comment type="similarity">
    <text evidence="16 17">Belongs to the class I-like SAM-binding methyltransferase superfamily. C5-methyltransferase family.</text>
</comment>
<dbReference type="GO" id="GO:0032259">
    <property type="term" value="P:methylation"/>
    <property type="evidence" value="ECO:0007669"/>
    <property type="project" value="UniProtKB-KW"/>
</dbReference>
<dbReference type="GO" id="GO:0031123">
    <property type="term" value="P:RNA 3'-end processing"/>
    <property type="evidence" value="ECO:0007669"/>
    <property type="project" value="InterPro"/>
</dbReference>
<dbReference type="GO" id="GO:1990817">
    <property type="term" value="F:poly(A) RNA polymerase activity"/>
    <property type="evidence" value="ECO:0007669"/>
    <property type="project" value="InterPro"/>
</dbReference>
<evidence type="ECO:0000256" key="2">
    <source>
        <dbReference type="ARBA" id="ARBA00001946"/>
    </source>
</evidence>
<dbReference type="FunFam" id="1.10.1410.10:FF:000001">
    <property type="entry name" value="Putative poly(A) polymerase gamma"/>
    <property type="match status" value="1"/>
</dbReference>
<comment type="similarity">
    <text evidence="4">Belongs to the poly(A) polymerase family.</text>
</comment>
<feature type="domain" description="Poly(A) polymerase RNA-binding" evidence="21">
    <location>
        <begin position="1147"/>
        <end position="1333"/>
    </location>
</feature>
<dbReference type="NCBIfam" id="TIGR00675">
    <property type="entry name" value="dcm"/>
    <property type="match status" value="1"/>
</dbReference>
<comment type="catalytic activity">
    <reaction evidence="18">
        <text>a 2'-deoxycytidine in DNA + S-adenosyl-L-methionine = a 5-methyl-2'-deoxycytidine in DNA + S-adenosyl-L-homocysteine + H(+)</text>
        <dbReference type="Rhea" id="RHEA:13681"/>
        <dbReference type="Rhea" id="RHEA-COMP:11369"/>
        <dbReference type="Rhea" id="RHEA-COMP:11370"/>
        <dbReference type="ChEBI" id="CHEBI:15378"/>
        <dbReference type="ChEBI" id="CHEBI:57856"/>
        <dbReference type="ChEBI" id="CHEBI:59789"/>
        <dbReference type="ChEBI" id="CHEBI:85452"/>
        <dbReference type="ChEBI" id="CHEBI:85454"/>
        <dbReference type="EC" id="2.1.1.37"/>
    </reaction>
</comment>
<dbReference type="Pfam" id="PF00145">
    <property type="entry name" value="DNA_methylase"/>
    <property type="match status" value="1"/>
</dbReference>
<evidence type="ECO:0000256" key="1">
    <source>
        <dbReference type="ARBA" id="ARBA00001936"/>
    </source>
</evidence>
<dbReference type="PROSITE" id="PS00095">
    <property type="entry name" value="C5_MTASE_2"/>
    <property type="match status" value="1"/>
</dbReference>
<evidence type="ECO:0000256" key="20">
    <source>
        <dbReference type="SAM" id="Phobius"/>
    </source>
</evidence>
<evidence type="ECO:0000256" key="6">
    <source>
        <dbReference type="ARBA" id="ARBA00022664"/>
    </source>
</evidence>
<dbReference type="CDD" id="cd05402">
    <property type="entry name" value="NT_PAP_TUTase"/>
    <property type="match status" value="1"/>
</dbReference>
<evidence type="ECO:0000256" key="4">
    <source>
        <dbReference type="ARBA" id="ARBA00010912"/>
    </source>
</evidence>
<dbReference type="Pfam" id="PF04928">
    <property type="entry name" value="PAP_central"/>
    <property type="match status" value="1"/>
</dbReference>
<dbReference type="Pfam" id="PF04926">
    <property type="entry name" value="PAP_RNA-bind"/>
    <property type="match status" value="1"/>
</dbReference>
<evidence type="ECO:0000259" key="21">
    <source>
        <dbReference type="Pfam" id="PF04926"/>
    </source>
</evidence>
<evidence type="ECO:0000256" key="19">
    <source>
        <dbReference type="SAM" id="MobiDB-lite"/>
    </source>
</evidence>
<evidence type="ECO:0000256" key="13">
    <source>
        <dbReference type="ARBA" id="ARBA00022884"/>
    </source>
</evidence>
<dbReference type="Gene3D" id="3.30.70.590">
    <property type="entry name" value="Poly(A) polymerase predicted RNA binding domain"/>
    <property type="match status" value="1"/>
</dbReference>
<evidence type="ECO:0000313" key="24">
    <source>
        <dbReference type="EMBL" id="SYW80746.1"/>
    </source>
</evidence>
<keyword evidence="13" id="KW-0694">RNA-binding</keyword>
<feature type="region of interest" description="Disordered" evidence="19">
    <location>
        <begin position="777"/>
        <end position="813"/>
    </location>
</feature>
<gene>
    <name evidence="24" type="ORF">UBRO2_03960</name>
</gene>
<accession>A0A8H8TUJ6</accession>
<dbReference type="InterPro" id="IPR007010">
    <property type="entry name" value="PolA_pol_RNA-bd_dom"/>
</dbReference>
<evidence type="ECO:0000256" key="12">
    <source>
        <dbReference type="ARBA" id="ARBA00022842"/>
    </source>
</evidence>
<dbReference type="SUPFAM" id="SSF55003">
    <property type="entry name" value="PAP/Archaeal CCA-adding enzyme, C-terminal domain"/>
    <property type="match status" value="1"/>
</dbReference>
<feature type="transmembrane region" description="Helical" evidence="20">
    <location>
        <begin position="107"/>
        <end position="127"/>
    </location>
</feature>
<dbReference type="PANTHER" id="PTHR10682">
    <property type="entry name" value="POLY A POLYMERASE"/>
    <property type="match status" value="1"/>
</dbReference>
<dbReference type="GO" id="GO:0003886">
    <property type="term" value="F:DNA (cytosine-5-)-methyltransferase activity"/>
    <property type="evidence" value="ECO:0007669"/>
    <property type="project" value="UniProtKB-EC"/>
</dbReference>
<dbReference type="FunFam" id="3.30.70.590:FF:000003">
    <property type="entry name" value="Poly(A) polymerase"/>
    <property type="match status" value="1"/>
</dbReference>
<dbReference type="GO" id="GO:0046872">
    <property type="term" value="F:metal ion binding"/>
    <property type="evidence" value="ECO:0007669"/>
    <property type="project" value="UniProtKB-KW"/>
</dbReference>
<keyword evidence="25" id="KW-1185">Reference proteome</keyword>
<sequence>MGRRKSTSQRRLVQTTRIVATVLSKDFGIRNGYEVVDRGHGRQDVVTPTLTRSNEASSALEAFFKQQNNHDLGPHLRKVQCLNLKKQDIKIGDIVEVDSLTSTKTMFLILFRHGAVLHGAIVVTGAQTILHDVLPSDELFLTGSTLMFFASAVVTAIDPKGVSLRYAWDEKRPAFYSLNGWAGQNDTPADQRLVFHEGDFVVLPPSGLEVVNAVVQVQRRRNTFVIVRRLDRKKPDITGFKHDRLLVPREEFERIDLEIFKPIGICHVSLLQGHSSSFAAEPTDFFVAQDDAKLLRPECGLCMLANREDRRKRRDLEPLSAMEIMCGAGGLSLGLDLSGACETKFAIDMDEDSIRTFKAHHPSATVFCGDAGDALRRAMLGLRSQEGLRFPCPGEIDMISAGPPCQGFSRKNRHAHREAAEKDSRNLLVCSVLGWVDYLRPKYFVMENVEGFTMSRLGGREQGMVKLVMRCLMKMGYAVTCGYAQSGAFGCPQSRKRFLLLASKDGVTLPNLPQPTHEFLGRPAHTFLWEDGSETTYNSASTSVGATLPAVTASDAISDLPVFDWKDPHVTYLGSDAIEVQRALQGIPQLVVKQGRPTGPEKTSYRSQPLNSYQERMRVLAGETACSLTQHQTPGYHALAVERVVNVALYPGANFESWSDPAVKKPALLGTDRYTDEHFRYERVDSDGYFKVLMTKMTTQGSMLHPTQRRLLTVRECARAQGFPDWVHFHTDANLQSAYRQIGNAVPVPLSQAIGKSLTVALQDALLEARVASSSTQQPVKMPTSASAVEPALGGGPTRNLGVTPPIAANGPTPREIEVTKTLVAELEKQGVFESDEESKVREVILGKLDAIVKDFVYRVSIANGMSESLARSAGGKIFTFGSYRLGVHGPGSDIDTLCVVPKHVQREDFFSVFETMLKEREEVTEVAGVPTAHVPLIASKFMGVDIDFTFARLSLSRVEDSLSLEDDNLLRNLDERDVRSLGGSRVTDGILRLVPNIHVFRMALRCIKLWAQRRAIYSNVMGFLGGVAWAMLTARICQLYPNEAAGAIVSRFFIIFYQWKWPQPVLLTPIEDGPLSVRVWNPKLYPSDRLHRMPIITPAYPGMCATHNVSQSTQMVMTSEFKRAAEVVDRVIIGKTDWCELFAKHDFFFKYKYYLQVIASSGSADLQLKWHGTVESKIRQLVMKLELVPTITCAHPFIKGFDQVSECHNDHEVRLVATGDIPEQVAQRTQKVAAFPETEEAKKAAEEEAAKITEGKEGHRMIYTTTFYIGLSIEPKLAGEGPRKLDISYPTAEFTGKVKQWEQYDEASMGIVVRHIKWTQLAGYVFEGGENRVTAATAGKVNGKRTKSGKKRNGDSAGNVATGGLVESNGAAQVEHTVTAVDNGDAEMASPTKKQRTVPDLQGSLGSAMASATNTTPTLPLQPATASRELENFQLATGNQPIAASTNTAANQ</sequence>
<feature type="domain" description="Poly(A) polymerase central" evidence="22">
    <location>
        <begin position="1000"/>
        <end position="1145"/>
    </location>
</feature>
<dbReference type="Gene3D" id="3.90.120.10">
    <property type="entry name" value="DNA Methylase, subunit A, domain 2"/>
    <property type="match status" value="1"/>
</dbReference>
<evidence type="ECO:0000256" key="15">
    <source>
        <dbReference type="ARBA" id="ARBA00023242"/>
    </source>
</evidence>
<evidence type="ECO:0000313" key="25">
    <source>
        <dbReference type="Proteomes" id="UP000658997"/>
    </source>
</evidence>
<evidence type="ECO:0000256" key="14">
    <source>
        <dbReference type="ARBA" id="ARBA00023211"/>
    </source>
</evidence>
<dbReference type="EMBL" id="ULHB01000083">
    <property type="protein sequence ID" value="SYW80746.1"/>
    <property type="molecule type" value="Genomic_DNA"/>
</dbReference>
<dbReference type="Gene3D" id="3.40.50.150">
    <property type="entry name" value="Vaccinia Virus protein VP39"/>
    <property type="match status" value="1"/>
</dbReference>
<evidence type="ECO:0000256" key="9">
    <source>
        <dbReference type="ARBA" id="ARBA00022723"/>
    </source>
</evidence>
<evidence type="ECO:0000259" key="22">
    <source>
        <dbReference type="Pfam" id="PF04928"/>
    </source>
</evidence>
<protein>
    <recommendedName>
        <fullName evidence="18">Cytosine-specific methyltransferase</fullName>
        <ecNumber evidence="18">2.1.1.37</ecNumber>
    </recommendedName>
</protein>
<dbReference type="Gene3D" id="1.10.1410.10">
    <property type="match status" value="1"/>
</dbReference>
<organism evidence="24 25">
    <name type="scientific">Ustilago bromivora</name>
    <dbReference type="NCBI Taxonomy" id="307758"/>
    <lineage>
        <taxon>Eukaryota</taxon>
        <taxon>Fungi</taxon>
        <taxon>Dikarya</taxon>
        <taxon>Basidiomycota</taxon>
        <taxon>Ustilaginomycotina</taxon>
        <taxon>Ustilaginomycetes</taxon>
        <taxon>Ustilaginales</taxon>
        <taxon>Ustilaginaceae</taxon>
        <taxon>Ustilago</taxon>
    </lineage>
</organism>
<keyword evidence="7 16" id="KW-0808">Transferase</keyword>
<evidence type="ECO:0000256" key="17">
    <source>
        <dbReference type="RuleBase" id="RU000416"/>
    </source>
</evidence>
<evidence type="ECO:0000256" key="8">
    <source>
        <dbReference type="ARBA" id="ARBA00022691"/>
    </source>
</evidence>
<dbReference type="Proteomes" id="UP000658997">
    <property type="component" value="Unassembled WGS sequence"/>
</dbReference>
<dbReference type="SUPFAM" id="SSF53335">
    <property type="entry name" value="S-adenosyl-L-methionine-dependent methyltransferases"/>
    <property type="match status" value="1"/>
</dbReference>
<dbReference type="PRINTS" id="PR00105">
    <property type="entry name" value="C5METTRFRASE"/>
</dbReference>
<dbReference type="PROSITE" id="PS00094">
    <property type="entry name" value="C5_MTASE_1"/>
    <property type="match status" value="1"/>
</dbReference>
<dbReference type="InterPro" id="IPR031303">
    <property type="entry name" value="C5_meth_CS"/>
</dbReference>
<dbReference type="GO" id="GO:0005524">
    <property type="term" value="F:ATP binding"/>
    <property type="evidence" value="ECO:0007669"/>
    <property type="project" value="UniProtKB-KW"/>
</dbReference>
<feature type="compositionally biased region" description="Basic residues" evidence="19">
    <location>
        <begin position="1343"/>
        <end position="1352"/>
    </location>
</feature>
<name>A0A8H8TUJ6_9BASI</name>
<keyword evidence="6" id="KW-0507">mRNA processing</keyword>
<comment type="cofactor">
    <cofactor evidence="2">
        <name>Mg(2+)</name>
        <dbReference type="ChEBI" id="CHEBI:18420"/>
    </cofactor>
</comment>
<dbReference type="InterPro" id="IPR001525">
    <property type="entry name" value="C5_MeTfrase"/>
</dbReference>
<dbReference type="Pfam" id="PF20750">
    <property type="entry name" value="PAP_NTPase"/>
    <property type="match status" value="1"/>
</dbReference>
<keyword evidence="5 16" id="KW-0489">Methyltransferase</keyword>
<feature type="region of interest" description="Disordered" evidence="19">
    <location>
        <begin position="1341"/>
        <end position="1360"/>
    </location>
</feature>
<feature type="compositionally biased region" description="Polar residues" evidence="19">
    <location>
        <begin position="777"/>
        <end position="787"/>
    </location>
</feature>
<evidence type="ECO:0000256" key="18">
    <source>
        <dbReference type="RuleBase" id="RU000417"/>
    </source>
</evidence>
<feature type="domain" description="Poly(A) polymerase nucleotidyltransferase" evidence="23">
    <location>
        <begin position="802"/>
        <end position="995"/>
    </location>
</feature>
<dbReference type="FunFam" id="3.30.460.10:FF:000002">
    <property type="entry name" value="Poly(A) polymerase alpha, putative"/>
    <property type="match status" value="1"/>
</dbReference>
<dbReference type="InterPro" id="IPR029063">
    <property type="entry name" value="SAM-dependent_MTases_sf"/>
</dbReference>
<dbReference type="InterPro" id="IPR018117">
    <property type="entry name" value="C5_DNA_meth_AS"/>
</dbReference>
<keyword evidence="14" id="KW-0464">Manganese</keyword>
<comment type="subcellular location">
    <subcellularLocation>
        <location evidence="3">Nucleus</location>
    </subcellularLocation>
</comment>
<dbReference type="InterPro" id="IPR007012">
    <property type="entry name" value="PolA_pol_cen_dom"/>
</dbReference>
<keyword evidence="20" id="KW-0472">Membrane</keyword>
<evidence type="ECO:0000256" key="16">
    <source>
        <dbReference type="PROSITE-ProRule" id="PRU01016"/>
    </source>
</evidence>
<dbReference type="PANTHER" id="PTHR10682:SF10">
    <property type="entry name" value="POLYNUCLEOTIDE ADENYLYLTRANSFERASE"/>
    <property type="match status" value="1"/>
</dbReference>
<dbReference type="PROSITE" id="PS51679">
    <property type="entry name" value="SAM_MT_C5"/>
    <property type="match status" value="1"/>
</dbReference>
<keyword evidence="20" id="KW-0812">Transmembrane</keyword>
<dbReference type="SUPFAM" id="SSF81631">
    <property type="entry name" value="PAP/OAS1 substrate-binding domain"/>
    <property type="match status" value="1"/>
</dbReference>
<dbReference type="SUPFAM" id="SSF81301">
    <property type="entry name" value="Nucleotidyltransferase"/>
    <property type="match status" value="1"/>
</dbReference>
<reference evidence="24" key="1">
    <citation type="submission" date="2018-08" db="EMBL/GenBank/DDBJ databases">
        <authorList>
            <person name="Guldener U."/>
        </authorList>
    </citation>
    <scope>NUCLEOTIDE SEQUENCE</scope>
    <source>
        <strain evidence="24">UB2</strain>
    </source>
</reference>
<dbReference type="GO" id="GO:0005634">
    <property type="term" value="C:nucleus"/>
    <property type="evidence" value="ECO:0007669"/>
    <property type="project" value="UniProtKB-SubCell"/>
</dbReference>
<keyword evidence="8 16" id="KW-0949">S-adenosyl-L-methionine</keyword>
<dbReference type="EC" id="2.1.1.37" evidence="18"/>
<keyword evidence="9" id="KW-0479">Metal-binding</keyword>
<keyword evidence="11" id="KW-0067">ATP-binding</keyword>
<dbReference type="GO" id="GO:0006397">
    <property type="term" value="P:mRNA processing"/>
    <property type="evidence" value="ECO:0007669"/>
    <property type="project" value="UniProtKB-KW"/>
</dbReference>
<comment type="cofactor">
    <cofactor evidence="1">
        <name>Mn(2+)</name>
        <dbReference type="ChEBI" id="CHEBI:29035"/>
    </cofactor>
</comment>
<evidence type="ECO:0000256" key="7">
    <source>
        <dbReference type="ARBA" id="ARBA00022679"/>
    </source>
</evidence>
<dbReference type="GO" id="GO:0003723">
    <property type="term" value="F:RNA binding"/>
    <property type="evidence" value="ECO:0007669"/>
    <property type="project" value="UniProtKB-KW"/>
</dbReference>
<keyword evidence="15" id="KW-0539">Nucleus</keyword>
<dbReference type="InterPro" id="IPR043519">
    <property type="entry name" value="NT_sf"/>
</dbReference>
<dbReference type="InterPro" id="IPR011068">
    <property type="entry name" value="NuclTrfase_I-like_C"/>
</dbReference>
<evidence type="ECO:0000256" key="3">
    <source>
        <dbReference type="ARBA" id="ARBA00004123"/>
    </source>
</evidence>
<keyword evidence="10" id="KW-0547">Nucleotide-binding</keyword>
<evidence type="ECO:0000259" key="23">
    <source>
        <dbReference type="Pfam" id="PF20750"/>
    </source>
</evidence>